<proteinExistence type="evidence at transcript level"/>
<evidence type="ECO:0000256" key="1">
    <source>
        <dbReference type="SAM" id="SignalP"/>
    </source>
</evidence>
<reference evidence="2" key="1">
    <citation type="submission" date="2012-12" db="EMBL/GenBank/DDBJ databases">
        <title>Identification and characterization of a phenylalanine ammonia-lyase gene family in Isatis indigotica Fort.</title>
        <authorList>
            <person name="Liu Q."/>
            <person name="Chen J."/>
            <person name="Zhou X."/>
            <person name="Di P."/>
            <person name="Xiao Y."/>
            <person name="Xuan H."/>
            <person name="Zhang L."/>
            <person name="Chen W."/>
        </authorList>
    </citation>
    <scope>NUCLEOTIDE SEQUENCE</scope>
    <source>
        <tissue evidence="2">Salivary gland</tissue>
    </source>
</reference>
<dbReference type="EMBL" id="GADI01003932">
    <property type="protein sequence ID" value="JAA69876.1"/>
    <property type="molecule type" value="mRNA"/>
</dbReference>
<feature type="chain" id="PRO_5005517783" evidence="1">
    <location>
        <begin position="22"/>
        <end position="66"/>
    </location>
</feature>
<name>A0A0K8RFL1_IXORI</name>
<dbReference type="AlphaFoldDB" id="A0A0K8RFL1"/>
<keyword evidence="1" id="KW-0732">Signal</keyword>
<accession>A0A0K8RFL1</accession>
<sequence>MNAAFIAAFLILGTLTHDAMASQKDSIEDMCIYNECNNNTDCGPSDDCVCMEPRGDDYRKFCFKSY</sequence>
<feature type="signal peptide" evidence="1">
    <location>
        <begin position="1"/>
        <end position="21"/>
    </location>
</feature>
<organism evidence="2">
    <name type="scientific">Ixodes ricinus</name>
    <name type="common">Common tick</name>
    <name type="synonym">Acarus ricinus</name>
    <dbReference type="NCBI Taxonomy" id="34613"/>
    <lineage>
        <taxon>Eukaryota</taxon>
        <taxon>Metazoa</taxon>
        <taxon>Ecdysozoa</taxon>
        <taxon>Arthropoda</taxon>
        <taxon>Chelicerata</taxon>
        <taxon>Arachnida</taxon>
        <taxon>Acari</taxon>
        <taxon>Parasitiformes</taxon>
        <taxon>Ixodida</taxon>
        <taxon>Ixodoidea</taxon>
        <taxon>Ixodidae</taxon>
        <taxon>Ixodinae</taxon>
        <taxon>Ixodes</taxon>
    </lineage>
</organism>
<protein>
    <submittedName>
        <fullName evidence="2">Putative ixodegrin protein</fullName>
    </submittedName>
</protein>
<evidence type="ECO:0000313" key="2">
    <source>
        <dbReference type="EMBL" id="JAA69876.1"/>
    </source>
</evidence>